<evidence type="ECO:0000256" key="2">
    <source>
        <dbReference type="ARBA" id="ARBA00022603"/>
    </source>
</evidence>
<keyword evidence="3" id="KW-0808">Transferase</keyword>
<gene>
    <name evidence="7" type="primary">BnaA08g19210D</name>
    <name evidence="6" type="ORF">DARMORV10_A08P26760.1</name>
    <name evidence="7" type="ORF">GSBRNA2T00059968001</name>
</gene>
<reference evidence="7" key="2">
    <citation type="submission" date="2014-06" db="EMBL/GenBank/DDBJ databases">
        <authorList>
            <person name="Genoscope - CEA"/>
        </authorList>
    </citation>
    <scope>NUCLEOTIDE SEQUENCE</scope>
</reference>
<dbReference type="GO" id="GO:0008757">
    <property type="term" value="F:S-adenosylmethionine-dependent methyltransferase activity"/>
    <property type="evidence" value="ECO:0000318"/>
    <property type="project" value="GO_Central"/>
</dbReference>
<evidence type="ECO:0000313" key="8">
    <source>
        <dbReference type="Proteomes" id="UP000028999"/>
    </source>
</evidence>
<dbReference type="STRING" id="3708.A0A078HEB0"/>
<dbReference type="EMBL" id="HG994362">
    <property type="protein sequence ID" value="CAF2253823.1"/>
    <property type="molecule type" value="Genomic_DNA"/>
</dbReference>
<reference evidence="6" key="3">
    <citation type="submission" date="2021-01" db="EMBL/GenBank/DDBJ databases">
        <authorList>
            <consortium name="Genoscope - CEA"/>
            <person name="William W."/>
        </authorList>
    </citation>
    <scope>NUCLEOTIDE SEQUENCE</scope>
</reference>
<comment type="similarity">
    <text evidence="5">Belongs to the class I-like SAM-binding methyltransferase superfamily. Cation-dependent O-methyltransferase family.</text>
</comment>
<keyword evidence="2" id="KW-0489">Methyltransferase</keyword>
<evidence type="ECO:0000256" key="3">
    <source>
        <dbReference type="ARBA" id="ARBA00022679"/>
    </source>
</evidence>
<keyword evidence="4" id="KW-0949">S-adenosyl-L-methionine</keyword>
<name>A0A078HEB0_BRANA</name>
<proteinExistence type="inferred from homology"/>
<dbReference type="GO" id="GO:0008171">
    <property type="term" value="F:O-methyltransferase activity"/>
    <property type="evidence" value="ECO:0007669"/>
    <property type="project" value="InterPro"/>
</dbReference>
<dbReference type="InterPro" id="IPR029063">
    <property type="entry name" value="SAM-dependent_MTases_sf"/>
</dbReference>
<dbReference type="InterPro" id="IPR050362">
    <property type="entry name" value="Cation-dep_OMT"/>
</dbReference>
<sequence length="238" mass="26996">MEPDMENLIPSKGILKNEELKKYIFETSAYPREHEELKKLREATVHKYGNLSEMEVPVDEGHFLSMLLKMMNAKNTLELGVFTGYSLLTTALALPEDGRITAIDIDKEAYEMGLEFIKNAGIDHKINFIQSDGLQALDKLLSENPKPEFDFAFVDADKPNYVHALERLMKLVKVGGIIAFDNTLWFGFVAEEEETVPVHLRVNRKALMELNKRLASDPRIEISQVSIGDGVTLCRRLV</sequence>
<dbReference type="PROSITE" id="PS51682">
    <property type="entry name" value="SAM_OMT_I"/>
    <property type="match status" value="1"/>
</dbReference>
<evidence type="ECO:0000313" key="6">
    <source>
        <dbReference type="EMBL" id="CAF2253823.1"/>
    </source>
</evidence>
<accession>A0A078HEB0</accession>
<organism evidence="7 8">
    <name type="scientific">Brassica napus</name>
    <name type="common">Rape</name>
    <dbReference type="NCBI Taxonomy" id="3708"/>
    <lineage>
        <taxon>Eukaryota</taxon>
        <taxon>Viridiplantae</taxon>
        <taxon>Streptophyta</taxon>
        <taxon>Embryophyta</taxon>
        <taxon>Tracheophyta</taxon>
        <taxon>Spermatophyta</taxon>
        <taxon>Magnoliopsida</taxon>
        <taxon>eudicotyledons</taxon>
        <taxon>Gunneridae</taxon>
        <taxon>Pentapetalae</taxon>
        <taxon>rosids</taxon>
        <taxon>malvids</taxon>
        <taxon>Brassicales</taxon>
        <taxon>Brassicaceae</taxon>
        <taxon>Brassiceae</taxon>
        <taxon>Brassica</taxon>
    </lineage>
</organism>
<dbReference type="GO" id="GO:0032259">
    <property type="term" value="P:methylation"/>
    <property type="evidence" value="ECO:0007669"/>
    <property type="project" value="UniProtKB-KW"/>
</dbReference>
<dbReference type="Proteomes" id="UP001295469">
    <property type="component" value="Chromosome A08"/>
</dbReference>
<dbReference type="AlphaFoldDB" id="A0A078HEB0"/>
<dbReference type="OMA" id="HEYIMQP"/>
<dbReference type="Pfam" id="PF01596">
    <property type="entry name" value="Methyltransf_3"/>
    <property type="match status" value="1"/>
</dbReference>
<dbReference type="PaxDb" id="3708-A0A078HEB0"/>
<dbReference type="Proteomes" id="UP000028999">
    <property type="component" value="Unassembled WGS sequence"/>
</dbReference>
<dbReference type="InterPro" id="IPR002935">
    <property type="entry name" value="SAM_O-MeTrfase"/>
</dbReference>
<evidence type="ECO:0000256" key="1">
    <source>
        <dbReference type="ARBA" id="ARBA00001968"/>
    </source>
</evidence>
<dbReference type="CDD" id="cd02440">
    <property type="entry name" value="AdoMet_MTases"/>
    <property type="match status" value="1"/>
</dbReference>
<keyword evidence="8" id="KW-1185">Reference proteome</keyword>
<evidence type="ECO:0000256" key="5">
    <source>
        <dbReference type="ARBA" id="ARBA00023453"/>
    </source>
</evidence>
<protein>
    <submittedName>
        <fullName evidence="6">(rape) hypothetical protein</fullName>
    </submittedName>
    <submittedName>
        <fullName evidence="7">BnaA08g19210D protein</fullName>
    </submittedName>
</protein>
<dbReference type="PANTHER" id="PTHR10509:SF76">
    <property type="entry name" value="S-ADENOSYL-L-METHIONINE-DEPENDENT METHYLTRANSFERASES SUPERFAMILY PROTEIN"/>
    <property type="match status" value="1"/>
</dbReference>
<dbReference type="Gene3D" id="3.40.50.150">
    <property type="entry name" value="Vaccinia Virus protein VP39"/>
    <property type="match status" value="1"/>
</dbReference>
<dbReference type="SMR" id="A0A078HEB0"/>
<dbReference type="PANTHER" id="PTHR10509">
    <property type="entry name" value="O-METHYLTRANSFERASE-RELATED"/>
    <property type="match status" value="1"/>
</dbReference>
<evidence type="ECO:0000256" key="4">
    <source>
        <dbReference type="ARBA" id="ARBA00022691"/>
    </source>
</evidence>
<dbReference type="EMBL" id="LK032367">
    <property type="protein sequence ID" value="CDY36127.1"/>
    <property type="molecule type" value="Genomic_DNA"/>
</dbReference>
<reference evidence="7 8" key="1">
    <citation type="journal article" date="2014" name="Science">
        <title>Plant genetics. Early allopolyploid evolution in the post-Neolithic Brassica napus oilseed genome.</title>
        <authorList>
            <person name="Chalhoub B."/>
            <person name="Denoeud F."/>
            <person name="Liu S."/>
            <person name="Parkin I.A."/>
            <person name="Tang H."/>
            <person name="Wang X."/>
            <person name="Chiquet J."/>
            <person name="Belcram H."/>
            <person name="Tong C."/>
            <person name="Samans B."/>
            <person name="Correa M."/>
            <person name="Da Silva C."/>
            <person name="Just J."/>
            <person name="Falentin C."/>
            <person name="Koh C.S."/>
            <person name="Le Clainche I."/>
            <person name="Bernard M."/>
            <person name="Bento P."/>
            <person name="Noel B."/>
            <person name="Labadie K."/>
            <person name="Alberti A."/>
            <person name="Charles M."/>
            <person name="Arnaud D."/>
            <person name="Guo H."/>
            <person name="Daviaud C."/>
            <person name="Alamery S."/>
            <person name="Jabbari K."/>
            <person name="Zhao M."/>
            <person name="Edger P.P."/>
            <person name="Chelaifa H."/>
            <person name="Tack D."/>
            <person name="Lassalle G."/>
            <person name="Mestiri I."/>
            <person name="Schnel N."/>
            <person name="Le Paslier M.C."/>
            <person name="Fan G."/>
            <person name="Renault V."/>
            <person name="Bayer P.E."/>
            <person name="Golicz A.A."/>
            <person name="Manoli S."/>
            <person name="Lee T.H."/>
            <person name="Thi V.H."/>
            <person name="Chalabi S."/>
            <person name="Hu Q."/>
            <person name="Fan C."/>
            <person name="Tollenaere R."/>
            <person name="Lu Y."/>
            <person name="Battail C."/>
            <person name="Shen J."/>
            <person name="Sidebottom C.H."/>
            <person name="Wang X."/>
            <person name="Canaguier A."/>
            <person name="Chauveau A."/>
            <person name="Berard A."/>
            <person name="Deniot G."/>
            <person name="Guan M."/>
            <person name="Liu Z."/>
            <person name="Sun F."/>
            <person name="Lim Y.P."/>
            <person name="Lyons E."/>
            <person name="Town C.D."/>
            <person name="Bancroft I."/>
            <person name="Wang X."/>
            <person name="Meng J."/>
            <person name="Ma J."/>
            <person name="Pires J.C."/>
            <person name="King G.J."/>
            <person name="Brunel D."/>
            <person name="Delourme R."/>
            <person name="Renard M."/>
            <person name="Aury J.M."/>
            <person name="Adams K.L."/>
            <person name="Batley J."/>
            <person name="Snowdon R.J."/>
            <person name="Tost J."/>
            <person name="Edwards D."/>
            <person name="Zhou Y."/>
            <person name="Hua W."/>
            <person name="Sharpe A.G."/>
            <person name="Paterson A.H."/>
            <person name="Guan C."/>
            <person name="Wincker P."/>
        </authorList>
    </citation>
    <scope>NUCLEOTIDE SEQUENCE [LARGE SCALE GENOMIC DNA]</scope>
    <source>
        <strain evidence="8">cv. Darmor-bzh</strain>
    </source>
</reference>
<evidence type="ECO:0000313" key="7">
    <source>
        <dbReference type="EMBL" id="CDY36127.1"/>
    </source>
</evidence>
<dbReference type="Gramene" id="CDY36127">
    <property type="protein sequence ID" value="CDY36127"/>
    <property type="gene ID" value="GSBRNA2T00059968001"/>
</dbReference>
<dbReference type="SUPFAM" id="SSF53335">
    <property type="entry name" value="S-adenosyl-L-methionine-dependent methyltransferases"/>
    <property type="match status" value="1"/>
</dbReference>
<comment type="cofactor">
    <cofactor evidence="1">
        <name>a divalent metal cation</name>
        <dbReference type="ChEBI" id="CHEBI:60240"/>
    </cofactor>
</comment>